<comment type="caution">
    <text evidence="11">The sequence shown here is derived from an EMBL/GenBank/DDBJ whole genome shotgun (WGS) entry which is preliminary data.</text>
</comment>
<evidence type="ECO:0000256" key="4">
    <source>
        <dbReference type="ARBA" id="ARBA00023012"/>
    </source>
</evidence>
<dbReference type="CDD" id="cd17536">
    <property type="entry name" value="REC_YesN-like"/>
    <property type="match status" value="1"/>
</dbReference>
<keyword evidence="2" id="KW-0963">Cytoplasm</keyword>
<keyword evidence="7" id="KW-0804">Transcription</keyword>
<evidence type="ECO:0000256" key="7">
    <source>
        <dbReference type="ARBA" id="ARBA00023163"/>
    </source>
</evidence>
<evidence type="ECO:0000256" key="2">
    <source>
        <dbReference type="ARBA" id="ARBA00022490"/>
    </source>
</evidence>
<dbReference type="SMART" id="SM00342">
    <property type="entry name" value="HTH_ARAC"/>
    <property type="match status" value="1"/>
</dbReference>
<dbReference type="PANTHER" id="PTHR42713">
    <property type="entry name" value="HISTIDINE KINASE-RELATED"/>
    <property type="match status" value="1"/>
</dbReference>
<dbReference type="RefSeq" id="WP_377567576.1">
    <property type="nucleotide sequence ID" value="NZ_JBHTJZ010000065.1"/>
</dbReference>
<keyword evidence="12" id="KW-1185">Reference proteome</keyword>
<dbReference type="InterPro" id="IPR018062">
    <property type="entry name" value="HTH_AraC-typ_CS"/>
</dbReference>
<keyword evidence="3 8" id="KW-0597">Phosphoprotein</keyword>
<dbReference type="SMART" id="SM00448">
    <property type="entry name" value="REC"/>
    <property type="match status" value="1"/>
</dbReference>
<dbReference type="PROSITE" id="PS01124">
    <property type="entry name" value="HTH_ARAC_FAMILY_2"/>
    <property type="match status" value="1"/>
</dbReference>
<dbReference type="Pfam" id="PF00072">
    <property type="entry name" value="Response_reg"/>
    <property type="match status" value="1"/>
</dbReference>
<feature type="domain" description="Response regulatory" evidence="10">
    <location>
        <begin position="3"/>
        <end position="120"/>
    </location>
</feature>
<feature type="modified residue" description="4-aspartylphosphate" evidence="8">
    <location>
        <position position="55"/>
    </location>
</feature>
<dbReference type="PROSITE" id="PS00041">
    <property type="entry name" value="HTH_ARAC_FAMILY_1"/>
    <property type="match status" value="1"/>
</dbReference>
<comment type="subcellular location">
    <subcellularLocation>
        <location evidence="1">Cytoplasm</location>
    </subcellularLocation>
</comment>
<evidence type="ECO:0000256" key="6">
    <source>
        <dbReference type="ARBA" id="ARBA00023125"/>
    </source>
</evidence>
<dbReference type="InterPro" id="IPR018060">
    <property type="entry name" value="HTH_AraC"/>
</dbReference>
<dbReference type="SUPFAM" id="SSF46689">
    <property type="entry name" value="Homeodomain-like"/>
    <property type="match status" value="2"/>
</dbReference>
<evidence type="ECO:0000313" key="12">
    <source>
        <dbReference type="Proteomes" id="UP001596989"/>
    </source>
</evidence>
<reference evidence="12" key="1">
    <citation type="journal article" date="2019" name="Int. J. Syst. Evol. Microbiol.">
        <title>The Global Catalogue of Microorganisms (GCM) 10K type strain sequencing project: providing services to taxonomists for standard genome sequencing and annotation.</title>
        <authorList>
            <consortium name="The Broad Institute Genomics Platform"/>
            <consortium name="The Broad Institute Genome Sequencing Center for Infectious Disease"/>
            <person name="Wu L."/>
            <person name="Ma J."/>
        </authorList>
    </citation>
    <scope>NUCLEOTIDE SEQUENCE [LARGE SCALE GENOMIC DNA]</scope>
    <source>
        <strain evidence="12">CCUG 59129</strain>
    </source>
</reference>
<sequence>MFQILIVDDEEHAADSLSISLDWAKYGVQKVFTAYSGYEAMEVLRSETIHLLITDIRMPEMSGLQLIEEASKVSAATKVIVISGYDEFTYAQRAVQYGALDYMLKPVKDDELEQLVERVMATIRQEWETVSVYQNAVLTLKSNLSLLQSSLFQELINGKSYRLDQLNERLSRYELHFQTGDPIALVTMRFEWEESKYDPQSRELIEFAVRNIAEELTSTHFHLWICKDPNDFILLLLRPGNSEEEDQQQEWSHLLERKIYELKRVVQELLNLSSSIAISPFGTFADDLPVLYEDSLSAFRRRIGKERGLIIQSKEEGGLGEAIHINYLNEQPSLLQLLETGSWDKATEKLQDIFRKFNSGTFSSQEYVLELYFYISHAFSHIAHKNSVLLGDIVGDALLKPPTTTLDFSLKQLEVWSFSLLNKYIGYAMTEWQDNRRTIVDQIRQFIDKHLSDAITVEWVAENLYFNPDYLNKIYKSETGETITEYMYKQRMQRAASLLIETDDWVYDIGERVGYVNANYFIKMFKRHYDLTPQAFRDKYREV</sequence>
<dbReference type="InterPro" id="IPR011006">
    <property type="entry name" value="CheY-like_superfamily"/>
</dbReference>
<feature type="domain" description="HTH araC/xylS-type" evidence="9">
    <location>
        <begin position="441"/>
        <end position="539"/>
    </location>
</feature>
<keyword evidence="6" id="KW-0238">DNA-binding</keyword>
<gene>
    <name evidence="11" type="ORF">ACFQ2I_20485</name>
</gene>
<dbReference type="PRINTS" id="PR00032">
    <property type="entry name" value="HTHARAC"/>
</dbReference>
<dbReference type="EMBL" id="JBHTJZ010000065">
    <property type="protein sequence ID" value="MFD0961726.1"/>
    <property type="molecule type" value="Genomic_DNA"/>
</dbReference>
<protein>
    <submittedName>
        <fullName evidence="11">Response regulator</fullName>
    </submittedName>
</protein>
<name>A0ABW3HW29_9BACL</name>
<evidence type="ECO:0000256" key="3">
    <source>
        <dbReference type="ARBA" id="ARBA00022553"/>
    </source>
</evidence>
<accession>A0ABW3HW29</accession>
<dbReference type="InterPro" id="IPR001789">
    <property type="entry name" value="Sig_transdc_resp-reg_receiver"/>
</dbReference>
<dbReference type="Gene3D" id="3.40.50.2300">
    <property type="match status" value="1"/>
</dbReference>
<dbReference type="Proteomes" id="UP001596989">
    <property type="component" value="Unassembled WGS sequence"/>
</dbReference>
<proteinExistence type="predicted"/>
<evidence type="ECO:0000259" key="9">
    <source>
        <dbReference type="PROSITE" id="PS01124"/>
    </source>
</evidence>
<evidence type="ECO:0000256" key="8">
    <source>
        <dbReference type="PROSITE-ProRule" id="PRU00169"/>
    </source>
</evidence>
<dbReference type="PANTHER" id="PTHR42713:SF3">
    <property type="entry name" value="TRANSCRIPTIONAL REGULATORY PROTEIN HPTR"/>
    <property type="match status" value="1"/>
</dbReference>
<dbReference type="Pfam" id="PF12833">
    <property type="entry name" value="HTH_18"/>
    <property type="match status" value="1"/>
</dbReference>
<organism evidence="11 12">
    <name type="scientific">Paenibacillus chungangensis</name>
    <dbReference type="NCBI Taxonomy" id="696535"/>
    <lineage>
        <taxon>Bacteria</taxon>
        <taxon>Bacillati</taxon>
        <taxon>Bacillota</taxon>
        <taxon>Bacilli</taxon>
        <taxon>Bacillales</taxon>
        <taxon>Paenibacillaceae</taxon>
        <taxon>Paenibacillus</taxon>
    </lineage>
</organism>
<dbReference type="PROSITE" id="PS50110">
    <property type="entry name" value="RESPONSE_REGULATORY"/>
    <property type="match status" value="1"/>
</dbReference>
<dbReference type="InterPro" id="IPR020449">
    <property type="entry name" value="Tscrpt_reg_AraC-type_HTH"/>
</dbReference>
<keyword evidence="4" id="KW-0902">Two-component regulatory system</keyword>
<dbReference type="Gene3D" id="1.10.10.60">
    <property type="entry name" value="Homeodomain-like"/>
    <property type="match status" value="2"/>
</dbReference>
<dbReference type="InterPro" id="IPR051552">
    <property type="entry name" value="HptR"/>
</dbReference>
<dbReference type="InterPro" id="IPR009057">
    <property type="entry name" value="Homeodomain-like_sf"/>
</dbReference>
<evidence type="ECO:0000256" key="5">
    <source>
        <dbReference type="ARBA" id="ARBA00023015"/>
    </source>
</evidence>
<evidence type="ECO:0000259" key="10">
    <source>
        <dbReference type="PROSITE" id="PS50110"/>
    </source>
</evidence>
<keyword evidence="5" id="KW-0805">Transcription regulation</keyword>
<evidence type="ECO:0000256" key="1">
    <source>
        <dbReference type="ARBA" id="ARBA00004496"/>
    </source>
</evidence>
<evidence type="ECO:0000313" key="11">
    <source>
        <dbReference type="EMBL" id="MFD0961726.1"/>
    </source>
</evidence>
<dbReference type="SUPFAM" id="SSF52172">
    <property type="entry name" value="CheY-like"/>
    <property type="match status" value="1"/>
</dbReference>